<feature type="transmembrane region" description="Helical" evidence="10">
    <location>
        <begin position="84"/>
        <end position="103"/>
    </location>
</feature>
<reference evidence="12" key="1">
    <citation type="submission" date="2025-08" db="UniProtKB">
        <authorList>
            <consortium name="RefSeq"/>
        </authorList>
    </citation>
    <scope>IDENTIFICATION</scope>
</reference>
<keyword evidence="7 10" id="KW-0472">Membrane</keyword>
<keyword evidence="9 10" id="KW-0807">Transducer</keyword>
<keyword evidence="3 10" id="KW-0716">Sensory transduction</keyword>
<evidence type="ECO:0000256" key="8">
    <source>
        <dbReference type="ARBA" id="ARBA00023170"/>
    </source>
</evidence>
<dbReference type="OrthoDB" id="7696577at2759"/>
<evidence type="ECO:0000256" key="6">
    <source>
        <dbReference type="ARBA" id="ARBA00022989"/>
    </source>
</evidence>
<dbReference type="PANTHER" id="PTHR21137">
    <property type="entry name" value="ODORANT RECEPTOR"/>
    <property type="match status" value="1"/>
</dbReference>
<keyword evidence="2" id="KW-1003">Cell membrane</keyword>
<dbReference type="KEGG" id="dqu:106744157"/>
<comment type="caution">
    <text evidence="10">Lacks conserved residue(s) required for the propagation of feature annotation.</text>
</comment>
<organism evidence="11 12">
    <name type="scientific">Dinoponera quadriceps</name>
    <name type="common">South American ant</name>
    <dbReference type="NCBI Taxonomy" id="609295"/>
    <lineage>
        <taxon>Eukaryota</taxon>
        <taxon>Metazoa</taxon>
        <taxon>Ecdysozoa</taxon>
        <taxon>Arthropoda</taxon>
        <taxon>Hexapoda</taxon>
        <taxon>Insecta</taxon>
        <taxon>Pterygota</taxon>
        <taxon>Neoptera</taxon>
        <taxon>Endopterygota</taxon>
        <taxon>Hymenoptera</taxon>
        <taxon>Apocrita</taxon>
        <taxon>Aculeata</taxon>
        <taxon>Formicoidea</taxon>
        <taxon>Formicidae</taxon>
        <taxon>Ponerinae</taxon>
        <taxon>Ponerini</taxon>
        <taxon>Dinoponera</taxon>
    </lineage>
</organism>
<evidence type="ECO:0000256" key="5">
    <source>
        <dbReference type="ARBA" id="ARBA00022725"/>
    </source>
</evidence>
<evidence type="ECO:0000256" key="4">
    <source>
        <dbReference type="ARBA" id="ARBA00022692"/>
    </source>
</evidence>
<evidence type="ECO:0000256" key="10">
    <source>
        <dbReference type="RuleBase" id="RU351113"/>
    </source>
</evidence>
<keyword evidence="11" id="KW-1185">Reference proteome</keyword>
<dbReference type="AlphaFoldDB" id="A0A6P3X6X4"/>
<proteinExistence type="inferred from homology"/>
<feature type="transmembrane region" description="Helical" evidence="10">
    <location>
        <begin position="227"/>
        <end position="246"/>
    </location>
</feature>
<comment type="subcellular location">
    <subcellularLocation>
        <location evidence="1 10">Cell membrane</location>
        <topology evidence="1 10">Multi-pass membrane protein</topology>
    </subcellularLocation>
</comment>
<keyword evidence="6 10" id="KW-1133">Transmembrane helix</keyword>
<gene>
    <name evidence="12" type="primary">LOC106744157</name>
</gene>
<keyword evidence="5 10" id="KW-0552">Olfaction</keyword>
<evidence type="ECO:0000256" key="3">
    <source>
        <dbReference type="ARBA" id="ARBA00022606"/>
    </source>
</evidence>
<dbReference type="InterPro" id="IPR004117">
    <property type="entry name" value="7tm6_olfct_rcpt"/>
</dbReference>
<keyword evidence="8 10" id="KW-0675">Receptor</keyword>
<evidence type="ECO:0000256" key="1">
    <source>
        <dbReference type="ARBA" id="ARBA00004651"/>
    </source>
</evidence>
<dbReference type="Pfam" id="PF02949">
    <property type="entry name" value="7tm_6"/>
    <property type="match status" value="2"/>
</dbReference>
<feature type="transmembrane region" description="Helical" evidence="10">
    <location>
        <begin position="181"/>
        <end position="207"/>
    </location>
</feature>
<evidence type="ECO:0000256" key="7">
    <source>
        <dbReference type="ARBA" id="ARBA00023136"/>
    </source>
</evidence>
<evidence type="ECO:0000313" key="12">
    <source>
        <dbReference type="RefSeq" id="XP_014474136.1"/>
    </source>
</evidence>
<dbReference type="GO" id="GO:0004984">
    <property type="term" value="F:olfactory receptor activity"/>
    <property type="evidence" value="ECO:0007669"/>
    <property type="project" value="InterPro"/>
</dbReference>
<dbReference type="GO" id="GO:0005886">
    <property type="term" value="C:plasma membrane"/>
    <property type="evidence" value="ECO:0007669"/>
    <property type="project" value="UniProtKB-SubCell"/>
</dbReference>
<feature type="transmembrane region" description="Helical" evidence="10">
    <location>
        <begin position="253"/>
        <end position="273"/>
    </location>
</feature>
<dbReference type="GeneID" id="106744157"/>
<feature type="transmembrane region" description="Helical" evidence="10">
    <location>
        <begin position="115"/>
        <end position="133"/>
    </location>
</feature>
<dbReference type="GO" id="GO:0007165">
    <property type="term" value="P:signal transduction"/>
    <property type="evidence" value="ECO:0007669"/>
    <property type="project" value="UniProtKB-KW"/>
</dbReference>
<name>A0A6P3X6X4_DINQU</name>
<feature type="transmembrane region" description="Helical" evidence="10">
    <location>
        <begin position="279"/>
        <end position="301"/>
    </location>
</feature>
<evidence type="ECO:0000256" key="2">
    <source>
        <dbReference type="ARBA" id="ARBA00022475"/>
    </source>
</evidence>
<evidence type="ECO:0000256" key="9">
    <source>
        <dbReference type="ARBA" id="ARBA00023224"/>
    </source>
</evidence>
<dbReference type="GO" id="GO:0005549">
    <property type="term" value="F:odorant binding"/>
    <property type="evidence" value="ECO:0007669"/>
    <property type="project" value="InterPro"/>
</dbReference>
<accession>A0A6P3X6X4</accession>
<dbReference type="Proteomes" id="UP000515204">
    <property type="component" value="Unplaced"/>
</dbReference>
<comment type="similarity">
    <text evidence="10">Belongs to the insect chemoreceptor superfamily. Heteromeric odorant receptor channel (TC 1.A.69) family.</text>
</comment>
<sequence>MLSIVKRGDTRSCRTRLSHISHSRDVHLNYRLGLQSIALRRRCNISMKTMETTFTVPWTYYYGIVQKLSLITGMWPYLKPTTRLLRVTLLTLIVSTVFIPQIAHQFTCKQELQCIFESMTSCLLTSVAMVKVWGFQLNIHKIKDFTEHLYVDWKELETLREYEIMKSYAENCRRFSLFYPVYCFSAVYVFMSVSIVPPVLDIILPFNESRPILLPYPGYYFVDSKKYFLYIFGHSLVSWEVIMAGLVAHDCMFVSYVEHVCSMFAVIGFARLLENTFTVPFVIQLLIIIITMSCTLLQVFIRYKIFPKYARTKYKISLLFVFEITQQEAGVLEVIRYVLYVIGQLFHLFCLSFEGQKLIDHSLWIRDKIASLKRYRYDSLWYEAPLKSQKLLILTMIQSLRPASLSAGKIYVFSLESFTTVLQTSMSYFTVLSSFQ</sequence>
<keyword evidence="4 10" id="KW-0812">Transmembrane</keyword>
<dbReference type="PANTHER" id="PTHR21137:SF35">
    <property type="entry name" value="ODORANT RECEPTOR 19A-RELATED"/>
    <property type="match status" value="1"/>
</dbReference>
<dbReference type="RefSeq" id="XP_014474136.1">
    <property type="nucleotide sequence ID" value="XM_014618650.1"/>
</dbReference>
<evidence type="ECO:0000313" key="11">
    <source>
        <dbReference type="Proteomes" id="UP000515204"/>
    </source>
</evidence>
<protein>
    <recommendedName>
        <fullName evidence="10">Odorant receptor</fullName>
    </recommendedName>
</protein>